<dbReference type="GO" id="GO:0030170">
    <property type="term" value="F:pyridoxal phosphate binding"/>
    <property type="evidence" value="ECO:0007669"/>
    <property type="project" value="InterPro"/>
</dbReference>
<gene>
    <name evidence="2" type="ORF">Mp_4g08920</name>
</gene>
<dbReference type="EMBL" id="AP019869">
    <property type="protein sequence ID" value="BBN08106.1"/>
    <property type="molecule type" value="Genomic_DNA"/>
</dbReference>
<proteinExistence type="predicted"/>
<dbReference type="GO" id="GO:0030151">
    <property type="term" value="F:molybdenum ion binding"/>
    <property type="evidence" value="ECO:0007669"/>
    <property type="project" value="InterPro"/>
</dbReference>
<sequence length="180" mass="19268">MGASVTAVCLSQDHTFSKGSQYSIRLLTGEGVAGDAHCGKYVQHVHHKKIDASQPNLRQVHIIQAELHDELQSAGLNVAPGQMGENITIRGVDIISLPLGTRLKIGSTAVVELTGLRSTCAKLNKIHSGLLKAVQPYDHNGNVMPRAGVMSIVVRGAEVRPGDPIQVELPNYPHQPLPVL</sequence>
<evidence type="ECO:0000313" key="3">
    <source>
        <dbReference type="Proteomes" id="UP001162541"/>
    </source>
</evidence>
<dbReference type="PROSITE" id="PS51340">
    <property type="entry name" value="MOSC"/>
    <property type="match status" value="1"/>
</dbReference>
<protein>
    <recommendedName>
        <fullName evidence="1">MOSC domain-containing protein</fullName>
    </recommendedName>
</protein>
<dbReference type="SUPFAM" id="SSF50800">
    <property type="entry name" value="PK beta-barrel domain-like"/>
    <property type="match status" value="1"/>
</dbReference>
<evidence type="ECO:0000313" key="2">
    <source>
        <dbReference type="EMBL" id="BBN08106.1"/>
    </source>
</evidence>
<dbReference type="GO" id="GO:0003824">
    <property type="term" value="F:catalytic activity"/>
    <property type="evidence" value="ECO:0007669"/>
    <property type="project" value="InterPro"/>
</dbReference>
<name>A0AAF6B7X2_MARPO</name>
<accession>A0AAF6B7X2</accession>
<dbReference type="GO" id="GO:0032787">
    <property type="term" value="P:monocarboxylic acid metabolic process"/>
    <property type="evidence" value="ECO:0007669"/>
    <property type="project" value="UniProtKB-ARBA"/>
</dbReference>
<dbReference type="InterPro" id="IPR011037">
    <property type="entry name" value="Pyrv_Knase-like_insert_dom_sf"/>
</dbReference>
<feature type="domain" description="MOSC" evidence="1">
    <location>
        <begin position="19"/>
        <end position="168"/>
    </location>
</feature>
<reference evidence="3" key="1">
    <citation type="journal article" date="2020" name="Curr. Biol.">
        <title>Chromatin organization in early land plants reveals an ancestral association between H3K27me3, transposons, and constitutive heterochromatin.</title>
        <authorList>
            <person name="Montgomery S.A."/>
            <person name="Tanizawa Y."/>
            <person name="Galik B."/>
            <person name="Wang N."/>
            <person name="Ito T."/>
            <person name="Mochizuki T."/>
            <person name="Akimcheva S."/>
            <person name="Bowman J.L."/>
            <person name="Cognat V."/>
            <person name="Marechal-Drouard L."/>
            <person name="Ekker H."/>
            <person name="Hong S.F."/>
            <person name="Kohchi T."/>
            <person name="Lin S.S."/>
            <person name="Liu L.D."/>
            <person name="Nakamura Y."/>
            <person name="Valeeva L.R."/>
            <person name="Shakirov E.V."/>
            <person name="Shippen D.E."/>
            <person name="Wei W.L."/>
            <person name="Yagura M."/>
            <person name="Yamaoka S."/>
            <person name="Yamato K.T."/>
            <person name="Liu C."/>
            <person name="Berger F."/>
        </authorList>
    </citation>
    <scope>NUCLEOTIDE SEQUENCE [LARGE SCALE GENOMIC DNA]</scope>
    <source>
        <strain evidence="3">Tak-1</strain>
    </source>
</reference>
<dbReference type="AlphaFoldDB" id="A0AAF6B7X2"/>
<evidence type="ECO:0000259" key="1">
    <source>
        <dbReference type="PROSITE" id="PS51340"/>
    </source>
</evidence>
<organism evidence="2 3">
    <name type="scientific">Marchantia polymorpha subsp. ruderalis</name>
    <dbReference type="NCBI Taxonomy" id="1480154"/>
    <lineage>
        <taxon>Eukaryota</taxon>
        <taxon>Viridiplantae</taxon>
        <taxon>Streptophyta</taxon>
        <taxon>Embryophyta</taxon>
        <taxon>Marchantiophyta</taxon>
        <taxon>Marchantiopsida</taxon>
        <taxon>Marchantiidae</taxon>
        <taxon>Marchantiales</taxon>
        <taxon>Marchantiaceae</taxon>
        <taxon>Marchantia</taxon>
    </lineage>
</organism>
<dbReference type="Pfam" id="PF03473">
    <property type="entry name" value="MOSC"/>
    <property type="match status" value="1"/>
</dbReference>
<dbReference type="Proteomes" id="UP001162541">
    <property type="component" value="Chromosome 4"/>
</dbReference>
<dbReference type="Gene3D" id="2.40.33.20">
    <property type="entry name" value="PK beta-barrel domain-like"/>
    <property type="match status" value="1"/>
</dbReference>
<dbReference type="PANTHER" id="PTHR36930">
    <property type="entry name" value="METAL-SULFUR CLUSTER BIOSYNTHESIS PROTEINS YUAD-RELATED"/>
    <property type="match status" value="1"/>
</dbReference>
<dbReference type="InterPro" id="IPR005302">
    <property type="entry name" value="MoCF_Sase_C"/>
</dbReference>
<dbReference type="PANTHER" id="PTHR36930:SF1">
    <property type="entry name" value="MOSC DOMAIN-CONTAINING PROTEIN"/>
    <property type="match status" value="1"/>
</dbReference>
<dbReference type="InterPro" id="IPR052716">
    <property type="entry name" value="MOSC_domain"/>
</dbReference>